<keyword evidence="9" id="KW-1185">Reference proteome</keyword>
<comment type="subcellular location">
    <subcellularLocation>
        <location evidence="1">Endomembrane system</location>
        <topology evidence="1">Multi-pass membrane protein</topology>
    </subcellularLocation>
</comment>
<dbReference type="InterPro" id="IPR037185">
    <property type="entry name" value="EmrE-like"/>
</dbReference>
<evidence type="ECO:0000256" key="5">
    <source>
        <dbReference type="ARBA" id="ARBA00023136"/>
    </source>
</evidence>
<feature type="transmembrane region" description="Helical" evidence="6">
    <location>
        <begin position="69"/>
        <end position="89"/>
    </location>
</feature>
<feature type="transmembrane region" description="Helical" evidence="6">
    <location>
        <begin position="244"/>
        <end position="265"/>
    </location>
</feature>
<evidence type="ECO:0000313" key="9">
    <source>
        <dbReference type="Proteomes" id="UP000051647"/>
    </source>
</evidence>
<feature type="transmembrane region" description="Helical" evidence="6">
    <location>
        <begin position="129"/>
        <end position="149"/>
    </location>
</feature>
<keyword evidence="4 6" id="KW-1133">Transmembrane helix</keyword>
<feature type="domain" description="EamA" evidence="7">
    <location>
        <begin position="10"/>
        <end position="142"/>
    </location>
</feature>
<dbReference type="PANTHER" id="PTHR32322:SF2">
    <property type="entry name" value="EAMA DOMAIN-CONTAINING PROTEIN"/>
    <property type="match status" value="1"/>
</dbReference>
<dbReference type="GO" id="GO:0016020">
    <property type="term" value="C:membrane"/>
    <property type="evidence" value="ECO:0007669"/>
    <property type="project" value="UniProtKB-SubCell"/>
</dbReference>
<protein>
    <submittedName>
        <fullName evidence="8">Transport protein</fullName>
    </submittedName>
</protein>
<dbReference type="InterPro" id="IPR050638">
    <property type="entry name" value="AA-Vitamin_Transporters"/>
</dbReference>
<evidence type="ECO:0000259" key="7">
    <source>
        <dbReference type="Pfam" id="PF00892"/>
    </source>
</evidence>
<dbReference type="Proteomes" id="UP000051647">
    <property type="component" value="Unassembled WGS sequence"/>
</dbReference>
<dbReference type="SUPFAM" id="SSF103481">
    <property type="entry name" value="Multidrug resistance efflux transporter EmrE"/>
    <property type="match status" value="2"/>
</dbReference>
<reference evidence="8 9" key="1">
    <citation type="journal article" date="2015" name="Genome Announc.">
        <title>Expanding the biotechnology potential of lactobacilli through comparative genomics of 213 strains and associated genera.</title>
        <authorList>
            <person name="Sun Z."/>
            <person name="Harris H.M."/>
            <person name="McCann A."/>
            <person name="Guo C."/>
            <person name="Argimon S."/>
            <person name="Zhang W."/>
            <person name="Yang X."/>
            <person name="Jeffery I.B."/>
            <person name="Cooney J.C."/>
            <person name="Kagawa T.F."/>
            <person name="Liu W."/>
            <person name="Song Y."/>
            <person name="Salvetti E."/>
            <person name="Wrobel A."/>
            <person name="Rasinkangas P."/>
            <person name="Parkhill J."/>
            <person name="Rea M.C."/>
            <person name="O'Sullivan O."/>
            <person name="Ritari J."/>
            <person name="Douillard F.P."/>
            <person name="Paul Ross R."/>
            <person name="Yang R."/>
            <person name="Briner A.E."/>
            <person name="Felis G.E."/>
            <person name="de Vos W.M."/>
            <person name="Barrangou R."/>
            <person name="Klaenhammer T.R."/>
            <person name="Caufield P.W."/>
            <person name="Cui Y."/>
            <person name="Zhang H."/>
            <person name="O'Toole P.W."/>
        </authorList>
    </citation>
    <scope>NUCLEOTIDE SEQUENCE [LARGE SCALE GENOMIC DNA]</scope>
    <source>
        <strain evidence="8 9">DSM 14857</strain>
    </source>
</reference>
<accession>A0A0R1SG62</accession>
<feature type="domain" description="EamA" evidence="7">
    <location>
        <begin position="155"/>
        <end position="286"/>
    </location>
</feature>
<feature type="transmembrane region" description="Helical" evidence="6">
    <location>
        <begin position="271"/>
        <end position="290"/>
    </location>
</feature>
<proteinExistence type="inferred from homology"/>
<dbReference type="InterPro" id="IPR000620">
    <property type="entry name" value="EamA_dom"/>
</dbReference>
<evidence type="ECO:0000256" key="3">
    <source>
        <dbReference type="ARBA" id="ARBA00022692"/>
    </source>
</evidence>
<evidence type="ECO:0000256" key="1">
    <source>
        <dbReference type="ARBA" id="ARBA00004127"/>
    </source>
</evidence>
<feature type="transmembrane region" description="Helical" evidence="6">
    <location>
        <begin position="187"/>
        <end position="204"/>
    </location>
</feature>
<evidence type="ECO:0000256" key="4">
    <source>
        <dbReference type="ARBA" id="ARBA00022989"/>
    </source>
</evidence>
<comment type="similarity">
    <text evidence="2">Belongs to the EamA transporter family.</text>
</comment>
<feature type="transmembrane region" description="Helical" evidence="6">
    <location>
        <begin position="95"/>
        <end position="117"/>
    </location>
</feature>
<dbReference type="EMBL" id="AZFA01000002">
    <property type="protein sequence ID" value="KRL68271.1"/>
    <property type="molecule type" value="Genomic_DNA"/>
</dbReference>
<evidence type="ECO:0000313" key="8">
    <source>
        <dbReference type="EMBL" id="KRL68271.1"/>
    </source>
</evidence>
<dbReference type="AlphaFoldDB" id="A0A0R1SG62"/>
<sequence length="301" mass="32620">MIFLKKIAPIFVGLGAISFGIPASLFKIARHQGVVNGPLLFWSFLSAVLILGIIQIVRRKWIYRQHTSWKQVGLLIAAGTASGFTNTFYIQALKLIPVAVAAVMLMQAVWLSTLLGAIIHRRLTTRMQVLSIVLVLVGTVLAAGLFPITSALSPLGLLFSFLAACAYACTMQFTASLGNNLDPLSKTLLLCIGAFLLISFIWAPEIVTTATTFATVKWGVLIAVFSMVFPLVVYSIFMPYLDIGIGPILSSLELPASIVVAFILLGETVNWLQVFGVLVIISAVILPNIVSMNLPHHRVKN</sequence>
<evidence type="ECO:0000256" key="6">
    <source>
        <dbReference type="SAM" id="Phobius"/>
    </source>
</evidence>
<dbReference type="eggNOG" id="COG0697">
    <property type="taxonomic scope" value="Bacteria"/>
</dbReference>
<feature type="transmembrane region" description="Helical" evidence="6">
    <location>
        <begin position="216"/>
        <end position="237"/>
    </location>
</feature>
<dbReference type="Pfam" id="PF00892">
    <property type="entry name" value="EamA"/>
    <property type="match status" value="2"/>
</dbReference>
<keyword evidence="5 6" id="KW-0472">Membrane</keyword>
<dbReference type="PATRIC" id="fig|1423815.3.peg.1033"/>
<gene>
    <name evidence="8" type="ORF">FC27_GL001013</name>
</gene>
<feature type="transmembrane region" description="Helical" evidence="6">
    <location>
        <begin position="39"/>
        <end position="57"/>
    </location>
</feature>
<keyword evidence="3 6" id="KW-0812">Transmembrane</keyword>
<feature type="transmembrane region" description="Helical" evidence="6">
    <location>
        <begin position="7"/>
        <end position="27"/>
    </location>
</feature>
<dbReference type="STRING" id="1423815.FC27_GL001013"/>
<dbReference type="PANTHER" id="PTHR32322">
    <property type="entry name" value="INNER MEMBRANE TRANSPORTER"/>
    <property type="match status" value="1"/>
</dbReference>
<organism evidence="8 9">
    <name type="scientific">Companilactobacillus versmoldensis DSM 14857 = KCTC 3814</name>
    <dbReference type="NCBI Taxonomy" id="1423815"/>
    <lineage>
        <taxon>Bacteria</taxon>
        <taxon>Bacillati</taxon>
        <taxon>Bacillota</taxon>
        <taxon>Bacilli</taxon>
        <taxon>Lactobacillales</taxon>
        <taxon>Lactobacillaceae</taxon>
        <taxon>Companilactobacillus</taxon>
    </lineage>
</organism>
<evidence type="ECO:0000256" key="2">
    <source>
        <dbReference type="ARBA" id="ARBA00007362"/>
    </source>
</evidence>
<feature type="transmembrane region" description="Helical" evidence="6">
    <location>
        <begin position="155"/>
        <end position="175"/>
    </location>
</feature>
<comment type="caution">
    <text evidence="8">The sequence shown here is derived from an EMBL/GenBank/DDBJ whole genome shotgun (WGS) entry which is preliminary data.</text>
</comment>
<name>A0A0R1SG62_9LACO</name>